<evidence type="ECO:0000256" key="1">
    <source>
        <dbReference type="ARBA" id="ARBA00008693"/>
    </source>
</evidence>
<name>A0AAN8RCC6_9PEZI</name>
<sequence length="182" mass="19179">MHFLKAATIAILSPLVSATCTPWSTPGTCTATSSSCDFYTCLESKSGCGPTGYELGYALPFCNAITAVSSNLSVNGQAWYSATKLCLQNALSVEASCETSCTNIYLNAFASHVPCYLDSGFCELSGADLKVFFQVVGVAGVTSNDGLALFGAVLQGCVTKYQNGQVNMGWTKWLVRTLNGEI</sequence>
<dbReference type="GO" id="GO:0006874">
    <property type="term" value="P:intracellular calcium ion homeostasis"/>
    <property type="evidence" value="ECO:0007669"/>
    <property type="project" value="TreeGrafter"/>
</dbReference>
<keyword evidence="5" id="KW-0732">Signal</keyword>
<evidence type="ECO:0000256" key="3">
    <source>
        <dbReference type="ARBA" id="ARBA00022702"/>
    </source>
</evidence>
<dbReference type="Proteomes" id="UP001313282">
    <property type="component" value="Unassembled WGS sequence"/>
</dbReference>
<evidence type="ECO:0000256" key="2">
    <source>
        <dbReference type="ARBA" id="ARBA00011748"/>
    </source>
</evidence>
<dbReference type="GO" id="GO:0005179">
    <property type="term" value="F:hormone activity"/>
    <property type="evidence" value="ECO:0007669"/>
    <property type="project" value="UniProtKB-KW"/>
</dbReference>
<evidence type="ECO:0000256" key="5">
    <source>
        <dbReference type="SAM" id="SignalP"/>
    </source>
</evidence>
<comment type="subunit">
    <text evidence="2">Homodimer; disulfide-linked.</text>
</comment>
<dbReference type="GO" id="GO:0005576">
    <property type="term" value="C:extracellular region"/>
    <property type="evidence" value="ECO:0007669"/>
    <property type="project" value="InterPro"/>
</dbReference>
<comment type="similarity">
    <text evidence="1">Belongs to the stanniocalcin family.</text>
</comment>
<keyword evidence="3" id="KW-0372">Hormone</keyword>
<proteinExistence type="inferred from homology"/>
<feature type="chain" id="PRO_5042938435" description="Stanniocalcin" evidence="5">
    <location>
        <begin position="19"/>
        <end position="182"/>
    </location>
</feature>
<accession>A0AAN8RCC6</accession>
<dbReference type="EMBL" id="JAVHNR010000006">
    <property type="protein sequence ID" value="KAK6339727.1"/>
    <property type="molecule type" value="Genomic_DNA"/>
</dbReference>
<protein>
    <recommendedName>
        <fullName evidence="8">Stanniocalcin</fullName>
    </recommendedName>
</protein>
<evidence type="ECO:0000313" key="7">
    <source>
        <dbReference type="Proteomes" id="UP001313282"/>
    </source>
</evidence>
<dbReference type="PANTHER" id="PTHR11245:SF6">
    <property type="entry name" value="DUF19 DOMAIN-CONTAINING PROTEIN"/>
    <property type="match status" value="1"/>
</dbReference>
<organism evidence="6 7">
    <name type="scientific">Orbilia javanica</name>
    <dbReference type="NCBI Taxonomy" id="47235"/>
    <lineage>
        <taxon>Eukaryota</taxon>
        <taxon>Fungi</taxon>
        <taxon>Dikarya</taxon>
        <taxon>Ascomycota</taxon>
        <taxon>Pezizomycotina</taxon>
        <taxon>Orbiliomycetes</taxon>
        <taxon>Orbiliales</taxon>
        <taxon>Orbiliaceae</taxon>
        <taxon>Orbilia</taxon>
    </lineage>
</organism>
<evidence type="ECO:0000256" key="4">
    <source>
        <dbReference type="ARBA" id="ARBA00023157"/>
    </source>
</evidence>
<dbReference type="InterPro" id="IPR004978">
    <property type="entry name" value="Stanniocalcin"/>
</dbReference>
<feature type="signal peptide" evidence="5">
    <location>
        <begin position="1"/>
        <end position="18"/>
    </location>
</feature>
<keyword evidence="4" id="KW-1015">Disulfide bond</keyword>
<dbReference type="AlphaFoldDB" id="A0AAN8RCC6"/>
<evidence type="ECO:0008006" key="8">
    <source>
        <dbReference type="Google" id="ProtNLM"/>
    </source>
</evidence>
<reference evidence="6 7" key="1">
    <citation type="submission" date="2019-10" db="EMBL/GenBank/DDBJ databases">
        <authorList>
            <person name="Palmer J.M."/>
        </authorList>
    </citation>
    <scope>NUCLEOTIDE SEQUENCE [LARGE SCALE GENOMIC DNA]</scope>
    <source>
        <strain evidence="6 7">TWF718</strain>
    </source>
</reference>
<gene>
    <name evidence="6" type="ORF">TWF718_009121</name>
</gene>
<keyword evidence="7" id="KW-1185">Reference proteome</keyword>
<comment type="caution">
    <text evidence="6">The sequence shown here is derived from an EMBL/GenBank/DDBJ whole genome shotgun (WGS) entry which is preliminary data.</text>
</comment>
<dbReference type="PANTHER" id="PTHR11245">
    <property type="entry name" value="STANNIOCALCIN"/>
    <property type="match status" value="1"/>
</dbReference>
<evidence type="ECO:0000313" key="6">
    <source>
        <dbReference type="EMBL" id="KAK6339727.1"/>
    </source>
</evidence>